<evidence type="ECO:0000256" key="3">
    <source>
        <dbReference type="ARBA" id="ARBA00023295"/>
    </source>
</evidence>
<dbReference type="Gene3D" id="3.40.50.1700">
    <property type="entry name" value="Glycoside hydrolase family 3 C-terminal domain"/>
    <property type="match status" value="1"/>
</dbReference>
<proteinExistence type="inferred from homology"/>
<dbReference type="Gene3D" id="3.20.20.300">
    <property type="entry name" value="Glycoside hydrolase, family 3, N-terminal domain"/>
    <property type="match status" value="1"/>
</dbReference>
<evidence type="ECO:0000256" key="2">
    <source>
        <dbReference type="ARBA" id="ARBA00022801"/>
    </source>
</evidence>
<dbReference type="PRINTS" id="PR00133">
    <property type="entry name" value="GLHYDRLASE3"/>
</dbReference>
<sequence length="532" mass="58008">MNTLSLRQKIGQLMVCGFQGDSSSDITDIETLIKDYHVGGIILFGRNIGSPIETLELTTTLQRLAKESNQQEPLLISIDQENGMVRRLGEGTTSFPGSMLLAATRDENLTYEIGRATARELKALGINWNLAPVVDINNNPDNPVIGVRSFGETAEAVSLFSKASMKGMQTEGVITTLKHFPGHGDTHVDSHLALPVITHSVKALENLELIPFKDCIESEADTVMTAHVYFPALEPEENRPATMSYKVITELLRNKLGFKGVVTTDCLEMKAISDSPGTALGAVEAIKAGVDLIMISHVSSLQIEAIEAIVAAVENGDISEQRIDESYHRVHILKNKYLSWNDIPLNSEEIKVSDVVGNKQHHQLAENALKKGITIVKNNGNVIPIKEGNKVVVIYPTASYLTLVEEEGYSKNELGMIVRDMDPHATIIPISNDPSMVEIDQLIGKVTEFDTILVGTLSARTSDGQTALLHQLMKTGKSLIVLAMRNPYDLAIAHDAQAFITTYEFTANALNMAVKAIYGKEIVSGTLPITIS</sequence>
<organism evidence="5 6">
    <name type="scientific">Bacillus mesophilus</name>
    <dbReference type="NCBI Taxonomy" id="1808955"/>
    <lineage>
        <taxon>Bacteria</taxon>
        <taxon>Bacillati</taxon>
        <taxon>Bacillota</taxon>
        <taxon>Bacilli</taxon>
        <taxon>Bacillales</taxon>
        <taxon>Bacillaceae</taxon>
        <taxon>Bacillus</taxon>
    </lineage>
</organism>
<comment type="similarity">
    <text evidence="1">Belongs to the glycosyl hydrolase 3 family.</text>
</comment>
<reference evidence="5 6" key="1">
    <citation type="submission" date="2020-02" db="EMBL/GenBank/DDBJ databases">
        <title>Bacillus aquiflavi sp. nov., isolated from yellow water of strong flavor Chinese baijiu in Yibin region of China.</title>
        <authorList>
            <person name="Xie J."/>
        </authorList>
    </citation>
    <scope>NUCLEOTIDE SEQUENCE [LARGE SCALE GENOMIC DNA]</scope>
    <source>
        <strain evidence="5 6">SA4</strain>
    </source>
</reference>
<dbReference type="PANTHER" id="PTHR30480">
    <property type="entry name" value="BETA-HEXOSAMINIDASE-RELATED"/>
    <property type="match status" value="1"/>
</dbReference>
<dbReference type="InterPro" id="IPR017853">
    <property type="entry name" value="GH"/>
</dbReference>
<comment type="caution">
    <text evidence="5">The sequence shown here is derived from an EMBL/GenBank/DDBJ whole genome shotgun (WGS) entry which is preliminary data.</text>
</comment>
<keyword evidence="3" id="KW-0326">Glycosidase</keyword>
<evidence type="ECO:0000256" key="1">
    <source>
        <dbReference type="ARBA" id="ARBA00005336"/>
    </source>
</evidence>
<dbReference type="InterPro" id="IPR050226">
    <property type="entry name" value="NagZ_Beta-hexosaminidase"/>
</dbReference>
<dbReference type="Proteomes" id="UP000481043">
    <property type="component" value="Unassembled WGS sequence"/>
</dbReference>
<protein>
    <submittedName>
        <fullName evidence="5">Glycoside hydrolase family 3 protein</fullName>
    </submittedName>
</protein>
<name>A0A6M0Q803_9BACI</name>
<dbReference type="GO" id="GO:0004553">
    <property type="term" value="F:hydrolase activity, hydrolyzing O-glycosyl compounds"/>
    <property type="evidence" value="ECO:0007669"/>
    <property type="project" value="InterPro"/>
</dbReference>
<dbReference type="PANTHER" id="PTHR30480:SF16">
    <property type="entry name" value="GLYCOSIDE HYDROLASE FAMILY 3 DOMAIN PROTEIN"/>
    <property type="match status" value="1"/>
</dbReference>
<dbReference type="GO" id="GO:0005975">
    <property type="term" value="P:carbohydrate metabolic process"/>
    <property type="evidence" value="ECO:0007669"/>
    <property type="project" value="InterPro"/>
</dbReference>
<dbReference type="GO" id="GO:0009254">
    <property type="term" value="P:peptidoglycan turnover"/>
    <property type="evidence" value="ECO:0007669"/>
    <property type="project" value="TreeGrafter"/>
</dbReference>
<keyword evidence="2 5" id="KW-0378">Hydrolase</keyword>
<evidence type="ECO:0000313" key="6">
    <source>
        <dbReference type="Proteomes" id="UP000481043"/>
    </source>
</evidence>
<dbReference type="SUPFAM" id="SSF52279">
    <property type="entry name" value="Beta-D-glucan exohydrolase, C-terminal domain"/>
    <property type="match status" value="1"/>
</dbReference>
<gene>
    <name evidence="5" type="ORF">G4D63_12215</name>
</gene>
<dbReference type="SUPFAM" id="SSF51445">
    <property type="entry name" value="(Trans)glycosidases"/>
    <property type="match status" value="1"/>
</dbReference>
<dbReference type="InterPro" id="IPR001764">
    <property type="entry name" value="Glyco_hydro_3_N"/>
</dbReference>
<dbReference type="EMBL" id="JAAIWM010000004">
    <property type="protein sequence ID" value="NEY72492.1"/>
    <property type="molecule type" value="Genomic_DNA"/>
</dbReference>
<dbReference type="AlphaFoldDB" id="A0A6M0Q803"/>
<dbReference type="InterPro" id="IPR036881">
    <property type="entry name" value="Glyco_hydro_3_C_sf"/>
</dbReference>
<feature type="domain" description="Glycoside hydrolase family 3 N-terminal" evidence="4">
    <location>
        <begin position="6"/>
        <end position="331"/>
    </location>
</feature>
<keyword evidence="6" id="KW-1185">Reference proteome</keyword>
<evidence type="ECO:0000313" key="5">
    <source>
        <dbReference type="EMBL" id="NEY72492.1"/>
    </source>
</evidence>
<dbReference type="Pfam" id="PF00933">
    <property type="entry name" value="Glyco_hydro_3"/>
    <property type="match status" value="1"/>
</dbReference>
<accession>A0A6M0Q803</accession>
<dbReference type="RefSeq" id="WP_163179966.1">
    <property type="nucleotide sequence ID" value="NZ_JAAIWM010000004.1"/>
</dbReference>
<dbReference type="InterPro" id="IPR036962">
    <property type="entry name" value="Glyco_hydro_3_N_sf"/>
</dbReference>
<evidence type="ECO:0000259" key="4">
    <source>
        <dbReference type="Pfam" id="PF00933"/>
    </source>
</evidence>